<dbReference type="GO" id="GO:0008270">
    <property type="term" value="F:zinc ion binding"/>
    <property type="evidence" value="ECO:0007669"/>
    <property type="project" value="UniProtKB-KW"/>
</dbReference>
<dbReference type="Proteomes" id="UP000594638">
    <property type="component" value="Unassembled WGS sequence"/>
</dbReference>
<evidence type="ECO:0000256" key="8">
    <source>
        <dbReference type="SAM" id="MobiDB-lite"/>
    </source>
</evidence>
<evidence type="ECO:0000313" key="11">
    <source>
        <dbReference type="Proteomes" id="UP000594638"/>
    </source>
</evidence>
<dbReference type="PROSITE" id="PS00028">
    <property type="entry name" value="ZINC_FINGER_C2H2_1"/>
    <property type="match status" value="1"/>
</dbReference>
<dbReference type="InterPro" id="IPR013087">
    <property type="entry name" value="Znf_C2H2_type"/>
</dbReference>
<keyword evidence="4" id="KW-0862">Zinc</keyword>
<gene>
    <name evidence="10" type="ORF">OLEA9_A109742</name>
</gene>
<keyword evidence="6" id="KW-0804">Transcription</keyword>
<keyword evidence="3 7" id="KW-0863">Zinc-finger</keyword>
<comment type="caution">
    <text evidence="10">The sequence shown here is derived from an EMBL/GenBank/DDBJ whole genome shotgun (WGS) entry which is preliminary data.</text>
</comment>
<evidence type="ECO:0000256" key="6">
    <source>
        <dbReference type="ARBA" id="ARBA00023163"/>
    </source>
</evidence>
<feature type="domain" description="C2H2-type" evidence="9">
    <location>
        <begin position="40"/>
        <end position="68"/>
    </location>
</feature>
<dbReference type="PROSITE" id="PS50157">
    <property type="entry name" value="ZINC_FINGER_C2H2_2"/>
    <property type="match status" value="1"/>
</dbReference>
<evidence type="ECO:0000256" key="3">
    <source>
        <dbReference type="ARBA" id="ARBA00022771"/>
    </source>
</evidence>
<dbReference type="PANTHER" id="PTHR45988">
    <property type="entry name" value="C2H2 TYPE ZINC FINGER TRANSCRIPTION FACTOR FAMILY-RELATED"/>
    <property type="match status" value="1"/>
</dbReference>
<name>A0A8S0R6D5_OLEEU</name>
<evidence type="ECO:0000256" key="4">
    <source>
        <dbReference type="ARBA" id="ARBA00022833"/>
    </source>
</evidence>
<feature type="non-terminal residue" evidence="10">
    <location>
        <position position="434"/>
    </location>
</feature>
<reference evidence="10 11" key="1">
    <citation type="submission" date="2019-12" db="EMBL/GenBank/DDBJ databases">
        <authorList>
            <person name="Alioto T."/>
            <person name="Alioto T."/>
            <person name="Gomez Garrido J."/>
        </authorList>
    </citation>
    <scope>NUCLEOTIDE SEQUENCE [LARGE SCALE GENOMIC DNA]</scope>
</reference>
<feature type="region of interest" description="Disordered" evidence="8">
    <location>
        <begin position="195"/>
        <end position="247"/>
    </location>
</feature>
<evidence type="ECO:0000259" key="9">
    <source>
        <dbReference type="PROSITE" id="PS50157"/>
    </source>
</evidence>
<dbReference type="EMBL" id="CACTIH010002222">
    <property type="protein sequence ID" value="CAA2975037.1"/>
    <property type="molecule type" value="Genomic_DNA"/>
</dbReference>
<keyword evidence="11" id="KW-1185">Reference proteome</keyword>
<feature type="compositionally biased region" description="Basic and acidic residues" evidence="8">
    <location>
        <begin position="218"/>
        <end position="230"/>
    </location>
</feature>
<keyword evidence="5" id="KW-0805">Transcription regulation</keyword>
<keyword evidence="1" id="KW-0479">Metal-binding</keyword>
<dbReference type="Gramene" id="OE9A109742T1">
    <property type="protein sequence ID" value="OE9A109742C1"/>
    <property type="gene ID" value="OE9A109742"/>
</dbReference>
<dbReference type="InterPro" id="IPR044653">
    <property type="entry name" value="AZF1/2/3-like"/>
</dbReference>
<evidence type="ECO:0000256" key="5">
    <source>
        <dbReference type="ARBA" id="ARBA00023015"/>
    </source>
</evidence>
<dbReference type="PANTHER" id="PTHR45988:SF18">
    <property type="entry name" value="C2H2-TYPE ZINC FINGER FAMILY PROTEIN"/>
    <property type="match status" value="1"/>
</dbReference>
<dbReference type="OrthoDB" id="6077919at2759"/>
<sequence>TVAPSYVPANKPLRVKIKFPNVKKSVEEEDMEDGPKVKYYFCLECKKRFSSGKALGGHMSSAHVQGNKDFSLKKLKSKKKISGANLGAIQSDADTKQNNTWILTDLPLGIVPIDCKYVYKVICNKEVLIQAHEEPSDREWRGMEPPDETATNFSGPEFGAMNEVPLHVLDGDQVDSGLVMASAVVGLNESMKWQVRGKRGGSPTKPVIDSPPRPNSKPSEDLDSKVKEGESISSNYCTPEDETNDANQDFHLNKDREKVFPVGDERYSHVKKLKVWERTDENPGGTQSRRIICNCKGKGKLIPGYDTENSTSSDSSSDEFNYPYIYRTVFQHLQALGGHRSSHKKFKVKVYNTIDDHSSIGASYKKIVSKANAIKQLEALGDQNQCHCTGECNHADHVTSIDKAKKERRVHEFDLNVKLSEDGEKGMEPDNTAS</sequence>
<keyword evidence="2" id="KW-0677">Repeat</keyword>
<dbReference type="GO" id="GO:0005634">
    <property type="term" value="C:nucleus"/>
    <property type="evidence" value="ECO:0007669"/>
    <property type="project" value="TreeGrafter"/>
</dbReference>
<organism evidence="10 11">
    <name type="scientific">Olea europaea subsp. europaea</name>
    <dbReference type="NCBI Taxonomy" id="158383"/>
    <lineage>
        <taxon>Eukaryota</taxon>
        <taxon>Viridiplantae</taxon>
        <taxon>Streptophyta</taxon>
        <taxon>Embryophyta</taxon>
        <taxon>Tracheophyta</taxon>
        <taxon>Spermatophyta</taxon>
        <taxon>Magnoliopsida</taxon>
        <taxon>eudicotyledons</taxon>
        <taxon>Gunneridae</taxon>
        <taxon>Pentapetalae</taxon>
        <taxon>asterids</taxon>
        <taxon>lamiids</taxon>
        <taxon>Lamiales</taxon>
        <taxon>Oleaceae</taxon>
        <taxon>Oleeae</taxon>
        <taxon>Olea</taxon>
    </lineage>
</organism>
<evidence type="ECO:0000313" key="10">
    <source>
        <dbReference type="EMBL" id="CAA2975037.1"/>
    </source>
</evidence>
<proteinExistence type="predicted"/>
<evidence type="ECO:0000256" key="1">
    <source>
        <dbReference type="ARBA" id="ARBA00022723"/>
    </source>
</evidence>
<evidence type="ECO:0000256" key="7">
    <source>
        <dbReference type="PROSITE-ProRule" id="PRU00042"/>
    </source>
</evidence>
<dbReference type="AlphaFoldDB" id="A0A8S0R6D5"/>
<protein>
    <submittedName>
        <fullName evidence="10">Zinc finger ZAT9-like</fullName>
    </submittedName>
</protein>
<evidence type="ECO:0000256" key="2">
    <source>
        <dbReference type="ARBA" id="ARBA00022737"/>
    </source>
</evidence>
<dbReference type="GO" id="GO:0003700">
    <property type="term" value="F:DNA-binding transcription factor activity"/>
    <property type="evidence" value="ECO:0007669"/>
    <property type="project" value="InterPro"/>
</dbReference>
<dbReference type="GO" id="GO:0000976">
    <property type="term" value="F:transcription cis-regulatory region binding"/>
    <property type="evidence" value="ECO:0007669"/>
    <property type="project" value="TreeGrafter"/>
</dbReference>
<dbReference type="Pfam" id="PF13912">
    <property type="entry name" value="zf-C2H2_6"/>
    <property type="match status" value="2"/>
</dbReference>
<accession>A0A8S0R6D5</accession>